<organism evidence="14 15">
    <name type="scientific">Pelobates cultripes</name>
    <name type="common">Western spadefoot toad</name>
    <dbReference type="NCBI Taxonomy" id="61616"/>
    <lineage>
        <taxon>Eukaryota</taxon>
        <taxon>Metazoa</taxon>
        <taxon>Chordata</taxon>
        <taxon>Craniata</taxon>
        <taxon>Vertebrata</taxon>
        <taxon>Euteleostomi</taxon>
        <taxon>Amphibia</taxon>
        <taxon>Batrachia</taxon>
        <taxon>Anura</taxon>
        <taxon>Pelobatoidea</taxon>
        <taxon>Pelobatidae</taxon>
        <taxon>Pelobates</taxon>
    </lineage>
</organism>
<dbReference type="InterPro" id="IPR004724">
    <property type="entry name" value="ENaC_chordates"/>
</dbReference>
<keyword evidence="3" id="KW-0894">Sodium channel</keyword>
<dbReference type="GO" id="GO:0005886">
    <property type="term" value="C:plasma membrane"/>
    <property type="evidence" value="ECO:0007669"/>
    <property type="project" value="UniProtKB-SubCell"/>
</dbReference>
<dbReference type="Gene3D" id="2.60.470.10">
    <property type="entry name" value="Acid-sensing ion channels like domains"/>
    <property type="match status" value="1"/>
</dbReference>
<keyword evidence="7" id="KW-0915">Sodium</keyword>
<keyword evidence="2" id="KW-0813">Transport</keyword>
<feature type="transmembrane region" description="Helical" evidence="13">
    <location>
        <begin position="49"/>
        <end position="67"/>
    </location>
</feature>
<dbReference type="NCBIfam" id="TIGR00859">
    <property type="entry name" value="ENaC"/>
    <property type="match status" value="1"/>
</dbReference>
<evidence type="ECO:0000256" key="6">
    <source>
        <dbReference type="ARBA" id="ARBA00022989"/>
    </source>
</evidence>
<reference evidence="14" key="1">
    <citation type="submission" date="2022-03" db="EMBL/GenBank/DDBJ databases">
        <authorList>
            <person name="Alioto T."/>
            <person name="Alioto T."/>
            <person name="Gomez Garrido J."/>
        </authorList>
    </citation>
    <scope>NUCLEOTIDE SEQUENCE</scope>
</reference>
<keyword evidence="6 13" id="KW-1133">Transmembrane helix</keyword>
<evidence type="ECO:0000256" key="8">
    <source>
        <dbReference type="ARBA" id="ARBA00023065"/>
    </source>
</evidence>
<name>A0AAD1WS57_PELCU</name>
<evidence type="ECO:0000256" key="4">
    <source>
        <dbReference type="ARBA" id="ARBA00022475"/>
    </source>
</evidence>
<evidence type="ECO:0000313" key="15">
    <source>
        <dbReference type="Proteomes" id="UP001295444"/>
    </source>
</evidence>
<protein>
    <submittedName>
        <fullName evidence="14">Amiloride-sensitive sodium channel subunit delta</fullName>
    </submittedName>
</protein>
<evidence type="ECO:0000256" key="10">
    <source>
        <dbReference type="ARBA" id="ARBA00023201"/>
    </source>
</evidence>
<sequence length="569" mass="65328">MESTCTEEKKEGLIEFYDSFSDMFEFFSSNTTIHGTIRLTCSKTNKMKTTFWVLLFIATFGMMYWQFGLMTNQYWSYPTSTTLTVQSKLNTFPAVTICNLNPYRFNQVNEYIKQLDHIAQETLYTLYRYNASFTSKEDLEVVDLDELLNSTINDINGSFSLNPNIALVKLQENGQEPADPEQKSYKLGFKLCNSTGGDCYYRSFWSGVDALHEWYKFHFMNIMSDIPLEKKITHNNGYKYSKYCILTRHRDIEKLSSVFYTVCDYIHFHHPTYGNCFTLNSQGENRKWTSALPGKQFGLSLIVKTEQNDNMPLLSTAAGARIMVHDPLHPPLLEHEGFDIWPGTETSISIGLDEVTRLGGVYSDCTTDGSEVGFNILYNTSYTLQACLHSCFQYKMIELCGCGYYFFPIAPGMEYCDYNKYPGWGHCFYRLYDGLLNHSLSCFTACPKQCRETIYHMSAGTARWPSPNSKNWVIPLLSWQEKYNITSNSSDISKISLYFKEQSLRSFDDVPAMPLTLLLSNMGSQWSLWFGSSVLSVAEMAELVFDIAVMSGIIAYKWQKKKAAKVEEK</sequence>
<evidence type="ECO:0000256" key="9">
    <source>
        <dbReference type="ARBA" id="ARBA00023136"/>
    </source>
</evidence>
<proteinExistence type="predicted"/>
<evidence type="ECO:0000256" key="12">
    <source>
        <dbReference type="ARBA" id="ARBA00036239"/>
    </source>
</evidence>
<dbReference type="PRINTS" id="PR01078">
    <property type="entry name" value="AMINACHANNEL"/>
</dbReference>
<dbReference type="Gene3D" id="1.10.287.770">
    <property type="entry name" value="YojJ-like"/>
    <property type="match status" value="1"/>
</dbReference>
<dbReference type="InterPro" id="IPR001873">
    <property type="entry name" value="ENaC"/>
</dbReference>
<evidence type="ECO:0000313" key="14">
    <source>
        <dbReference type="EMBL" id="CAH2319915.1"/>
    </source>
</evidence>
<accession>A0AAD1WS57</accession>
<keyword evidence="9 13" id="KW-0472">Membrane</keyword>
<comment type="catalytic activity">
    <reaction evidence="12">
        <text>Na(+)(in) = Na(+)(out)</text>
        <dbReference type="Rhea" id="RHEA:34963"/>
        <dbReference type="ChEBI" id="CHEBI:29101"/>
    </reaction>
</comment>
<gene>
    <name evidence="14" type="ORF">PECUL_23A039102</name>
</gene>
<keyword evidence="8" id="KW-0406">Ion transport</keyword>
<dbReference type="GO" id="GO:0015280">
    <property type="term" value="F:ligand-gated sodium channel activity"/>
    <property type="evidence" value="ECO:0007669"/>
    <property type="project" value="InterPro"/>
</dbReference>
<evidence type="ECO:0000256" key="7">
    <source>
        <dbReference type="ARBA" id="ARBA00023053"/>
    </source>
</evidence>
<dbReference type="Proteomes" id="UP001295444">
    <property type="component" value="Chromosome 10"/>
</dbReference>
<dbReference type="PROSITE" id="PS01206">
    <property type="entry name" value="ASC"/>
    <property type="match status" value="1"/>
</dbReference>
<keyword evidence="4" id="KW-1003">Cell membrane</keyword>
<evidence type="ECO:0000256" key="1">
    <source>
        <dbReference type="ARBA" id="ARBA00004651"/>
    </source>
</evidence>
<dbReference type="EMBL" id="OW240921">
    <property type="protein sequence ID" value="CAH2319915.1"/>
    <property type="molecule type" value="Genomic_DNA"/>
</dbReference>
<dbReference type="PANTHER" id="PTHR11690">
    <property type="entry name" value="AMILORIDE-SENSITIVE SODIUM CHANNEL-RELATED"/>
    <property type="match status" value="1"/>
</dbReference>
<dbReference type="PANTHER" id="PTHR11690:SF132">
    <property type="entry name" value="AMILORIDE-SENSITIVE SODIUM CHANNEL SUBUNIT DELTA"/>
    <property type="match status" value="1"/>
</dbReference>
<keyword evidence="10" id="KW-0739">Sodium transport</keyword>
<dbReference type="AlphaFoldDB" id="A0AAD1WS57"/>
<evidence type="ECO:0000256" key="5">
    <source>
        <dbReference type="ARBA" id="ARBA00022692"/>
    </source>
</evidence>
<comment type="subcellular location">
    <subcellularLocation>
        <location evidence="1">Cell membrane</location>
        <topology evidence="1">Multi-pass membrane protein</topology>
    </subcellularLocation>
</comment>
<dbReference type="InterPro" id="IPR020903">
    <property type="entry name" value="ENaC_CS"/>
</dbReference>
<evidence type="ECO:0000256" key="3">
    <source>
        <dbReference type="ARBA" id="ARBA00022461"/>
    </source>
</evidence>
<keyword evidence="15" id="KW-1185">Reference proteome</keyword>
<keyword evidence="11 14" id="KW-0407">Ion channel</keyword>
<keyword evidence="5 13" id="KW-0812">Transmembrane</keyword>
<evidence type="ECO:0000256" key="13">
    <source>
        <dbReference type="SAM" id="Phobius"/>
    </source>
</evidence>
<evidence type="ECO:0000256" key="2">
    <source>
        <dbReference type="ARBA" id="ARBA00022448"/>
    </source>
</evidence>
<dbReference type="Pfam" id="PF00858">
    <property type="entry name" value="ASC"/>
    <property type="match status" value="1"/>
</dbReference>
<evidence type="ECO:0000256" key="11">
    <source>
        <dbReference type="ARBA" id="ARBA00023303"/>
    </source>
</evidence>